<evidence type="ECO:0000256" key="9">
    <source>
        <dbReference type="ARBA" id="ARBA00023204"/>
    </source>
</evidence>
<dbReference type="FunFam" id="3.40.1440.10:FF:000008">
    <property type="entry name" value="Structure-specific endonuclease subunit SLX1 homolog"/>
    <property type="match status" value="1"/>
</dbReference>
<dbReference type="InterPro" id="IPR048749">
    <property type="entry name" value="SLX1_C"/>
</dbReference>
<sequence>MSYVKVILKKNGHIPNGLFFSQPYDFCDRHMEVENFYGCYLLYSLNEKYKGRTYIGFTVDPNRRIQQHNKGLKAGGAWKTNDKGPWDMVLIVHGFPNDVSALRFEWAWQHPQASRRLRHVNKKQPRESALKFCFRVLSEMLKVGPWNRLPLTVQWLDINYKQEFDVSKLPPLHIPICYGPIQPRKFKKSEAKEDQNDADISLKFCYLCDKIITRDNKNFACFNTNCSETFHILCLGRHFQGKDQKEGKFLIPVEGVCPKCSIPTLWGDVFLYTLGCYRKFSCSTSG</sequence>
<dbReference type="SUPFAM" id="SSF82771">
    <property type="entry name" value="GIY-YIG endonuclease"/>
    <property type="match status" value="1"/>
</dbReference>
<keyword evidence="6 11" id="KW-0378">Hydrolase</keyword>
<dbReference type="GO" id="GO:0008270">
    <property type="term" value="F:zinc ion binding"/>
    <property type="evidence" value="ECO:0007669"/>
    <property type="project" value="UniProtKB-KW"/>
</dbReference>
<dbReference type="CDD" id="cd10455">
    <property type="entry name" value="GIY-YIG_SLX1"/>
    <property type="match status" value="1"/>
</dbReference>
<comment type="function">
    <text evidence="11">Catalytic subunit of a heterodimeric structure-specific endonuclease that resolves DNA secondary structures generated during DNA repair and recombination. Has endonuclease activity towards branched DNA substrates, introducing single-strand cuts in duplex DNA close to junctions with ss-DNA.</text>
</comment>
<evidence type="ECO:0000256" key="3">
    <source>
        <dbReference type="ARBA" id="ARBA00022759"/>
    </source>
</evidence>
<keyword evidence="10 11" id="KW-0539">Nucleus</keyword>
<dbReference type="OrthoDB" id="24645at2759"/>
<name>A0A8X6L6E5_TRICU</name>
<evidence type="ECO:0000256" key="6">
    <source>
        <dbReference type="ARBA" id="ARBA00022801"/>
    </source>
</evidence>
<keyword evidence="7" id="KW-0862">Zinc</keyword>
<organism evidence="13 14">
    <name type="scientific">Trichonephila clavata</name>
    <name type="common">Joro spider</name>
    <name type="synonym">Nephila clavata</name>
    <dbReference type="NCBI Taxonomy" id="2740835"/>
    <lineage>
        <taxon>Eukaryota</taxon>
        <taxon>Metazoa</taxon>
        <taxon>Ecdysozoa</taxon>
        <taxon>Arthropoda</taxon>
        <taxon>Chelicerata</taxon>
        <taxon>Arachnida</taxon>
        <taxon>Araneae</taxon>
        <taxon>Araneomorphae</taxon>
        <taxon>Entelegynae</taxon>
        <taxon>Araneoidea</taxon>
        <taxon>Nephilidae</taxon>
        <taxon>Trichonephila</taxon>
    </lineage>
</organism>
<dbReference type="AlphaFoldDB" id="A0A8X6L6E5"/>
<evidence type="ECO:0000256" key="7">
    <source>
        <dbReference type="ARBA" id="ARBA00022833"/>
    </source>
</evidence>
<dbReference type="PANTHER" id="PTHR20208:SF10">
    <property type="entry name" value="STRUCTURE-SPECIFIC ENDONUCLEASE SUBUNIT SLX1"/>
    <property type="match status" value="1"/>
</dbReference>
<comment type="subunit">
    <text evidence="11">Forms a heterodimer with a member of the SLX4 family.</text>
</comment>
<dbReference type="EMBL" id="BMAO01034852">
    <property type="protein sequence ID" value="GFQ99425.1"/>
    <property type="molecule type" value="Genomic_DNA"/>
</dbReference>
<evidence type="ECO:0000256" key="2">
    <source>
        <dbReference type="ARBA" id="ARBA00022723"/>
    </source>
</evidence>
<keyword evidence="9 11" id="KW-0234">DNA repair</keyword>
<accession>A0A8X6L6E5</accession>
<keyword evidence="4 11" id="KW-0227">DNA damage</keyword>
<dbReference type="PROSITE" id="PS50164">
    <property type="entry name" value="GIY_YIG"/>
    <property type="match status" value="1"/>
</dbReference>
<evidence type="ECO:0000256" key="8">
    <source>
        <dbReference type="ARBA" id="ARBA00023172"/>
    </source>
</evidence>
<dbReference type="GO" id="GO:0000724">
    <property type="term" value="P:double-strand break repair via homologous recombination"/>
    <property type="evidence" value="ECO:0007669"/>
    <property type="project" value="TreeGrafter"/>
</dbReference>
<dbReference type="PANTHER" id="PTHR20208">
    <property type="entry name" value="STRUCTURE-SPECIFIC ENDONUCLEASE SUBUNIT SLX1"/>
    <property type="match status" value="1"/>
</dbReference>
<evidence type="ECO:0000259" key="12">
    <source>
        <dbReference type="PROSITE" id="PS50164"/>
    </source>
</evidence>
<dbReference type="Proteomes" id="UP000887116">
    <property type="component" value="Unassembled WGS sequence"/>
</dbReference>
<proteinExistence type="inferred from homology"/>
<keyword evidence="1 11" id="KW-0540">Nuclease</keyword>
<dbReference type="InterPro" id="IPR000305">
    <property type="entry name" value="GIY-YIG_endonuc"/>
</dbReference>
<comment type="caution">
    <text evidence="11">Lacks conserved residue(s) required for the propagation of feature annotation.</text>
</comment>
<dbReference type="InterPro" id="IPR035901">
    <property type="entry name" value="GIY-YIG_endonuc_sf"/>
</dbReference>
<dbReference type="InterPro" id="IPR013083">
    <property type="entry name" value="Znf_RING/FYVE/PHD"/>
</dbReference>
<dbReference type="GO" id="GO:0033557">
    <property type="term" value="C:Slx1-Slx4 complex"/>
    <property type="evidence" value="ECO:0007669"/>
    <property type="project" value="UniProtKB-UniRule"/>
</dbReference>
<dbReference type="InterPro" id="IPR027520">
    <property type="entry name" value="Slx1"/>
</dbReference>
<keyword evidence="3 11" id="KW-0255">Endonuclease</keyword>
<dbReference type="EC" id="3.1.-.-" evidence="11"/>
<keyword evidence="2" id="KW-0479">Metal-binding</keyword>
<dbReference type="Gene3D" id="3.30.40.10">
    <property type="entry name" value="Zinc/RING finger domain, C3HC4 (zinc finger)"/>
    <property type="match status" value="1"/>
</dbReference>
<protein>
    <recommendedName>
        <fullName evidence="11">Structure-specific endonuclease subunit SLX1 homolog</fullName>
        <ecNumber evidence="11">3.1.-.-</ecNumber>
    </recommendedName>
</protein>
<gene>
    <name evidence="13" type="primary">slx1a</name>
    <name evidence="13" type="ORF">TNCT_367401</name>
</gene>
<evidence type="ECO:0000256" key="10">
    <source>
        <dbReference type="ARBA" id="ARBA00023242"/>
    </source>
</evidence>
<evidence type="ECO:0000256" key="5">
    <source>
        <dbReference type="ARBA" id="ARBA00022771"/>
    </source>
</evidence>
<comment type="cofactor">
    <cofactor evidence="11">
        <name>a divalent metal cation</name>
        <dbReference type="ChEBI" id="CHEBI:60240"/>
    </cofactor>
</comment>
<reference evidence="13" key="1">
    <citation type="submission" date="2020-07" db="EMBL/GenBank/DDBJ databases">
        <title>Multicomponent nature underlies the extraordinary mechanical properties of spider dragline silk.</title>
        <authorList>
            <person name="Kono N."/>
            <person name="Nakamura H."/>
            <person name="Mori M."/>
            <person name="Yoshida Y."/>
            <person name="Ohtoshi R."/>
            <person name="Malay A.D."/>
            <person name="Moran D.A.P."/>
            <person name="Tomita M."/>
            <person name="Numata K."/>
            <person name="Arakawa K."/>
        </authorList>
    </citation>
    <scope>NUCLEOTIDE SEQUENCE</scope>
</reference>
<dbReference type="Pfam" id="PF21202">
    <property type="entry name" value="SLX1_C"/>
    <property type="match status" value="1"/>
</dbReference>
<dbReference type="HAMAP" id="MF_03100">
    <property type="entry name" value="Endonuc_su_Slx1"/>
    <property type="match status" value="1"/>
</dbReference>
<dbReference type="GO" id="GO:0008821">
    <property type="term" value="F:crossover junction DNA endonuclease activity"/>
    <property type="evidence" value="ECO:0007669"/>
    <property type="project" value="TreeGrafter"/>
</dbReference>
<dbReference type="Pfam" id="PF01541">
    <property type="entry name" value="GIY-YIG"/>
    <property type="match status" value="1"/>
</dbReference>
<evidence type="ECO:0000256" key="11">
    <source>
        <dbReference type="HAMAP-Rule" id="MF_03100"/>
    </source>
</evidence>
<dbReference type="GO" id="GO:0017108">
    <property type="term" value="F:5'-flap endonuclease activity"/>
    <property type="evidence" value="ECO:0007669"/>
    <property type="project" value="InterPro"/>
</dbReference>
<evidence type="ECO:0000313" key="14">
    <source>
        <dbReference type="Proteomes" id="UP000887116"/>
    </source>
</evidence>
<dbReference type="InterPro" id="IPR050381">
    <property type="entry name" value="SLX1_endonuclease"/>
</dbReference>
<evidence type="ECO:0000256" key="4">
    <source>
        <dbReference type="ARBA" id="ARBA00022763"/>
    </source>
</evidence>
<keyword evidence="5" id="KW-0863">Zinc-finger</keyword>
<keyword evidence="14" id="KW-1185">Reference proteome</keyword>
<feature type="domain" description="GIY-YIG" evidence="12">
    <location>
        <begin position="35"/>
        <end position="120"/>
    </location>
</feature>
<comment type="caution">
    <text evidence="13">The sequence shown here is derived from an EMBL/GenBank/DDBJ whole genome shotgun (WGS) entry which is preliminary data.</text>
</comment>
<keyword evidence="8 11" id="KW-0233">DNA recombination</keyword>
<evidence type="ECO:0000256" key="1">
    <source>
        <dbReference type="ARBA" id="ARBA00022722"/>
    </source>
</evidence>
<evidence type="ECO:0000313" key="13">
    <source>
        <dbReference type="EMBL" id="GFQ99425.1"/>
    </source>
</evidence>
<comment type="similarity">
    <text evidence="11">Belongs to the SLX1 family.</text>
</comment>
<dbReference type="Gene3D" id="3.40.1440.10">
    <property type="entry name" value="GIY-YIG endonuclease"/>
    <property type="match status" value="1"/>
</dbReference>
<comment type="subcellular location">
    <subcellularLocation>
        <location evidence="11">Nucleus</location>
    </subcellularLocation>
</comment>